<dbReference type="InterPro" id="IPR021729">
    <property type="entry name" value="DUF3298"/>
</dbReference>
<reference evidence="3 4" key="1">
    <citation type="submission" date="2019-07" db="EMBL/GenBank/DDBJ databases">
        <title>Complete Genome Sequence of Leptotrichia wadei Strain JMUB3936.</title>
        <authorList>
            <person name="Watanabe S."/>
            <person name="Cui L."/>
        </authorList>
    </citation>
    <scope>NUCLEOTIDE SEQUENCE [LARGE SCALE GENOMIC DNA]</scope>
    <source>
        <strain evidence="3 4">JMUB3936</strain>
    </source>
</reference>
<feature type="domain" description="DUF3298" evidence="2">
    <location>
        <begin position="142"/>
        <end position="207"/>
    </location>
</feature>
<dbReference type="RefSeq" id="WP_147003023.1">
    <property type="nucleotide sequence ID" value="NZ_AP019841.1"/>
</dbReference>
<evidence type="ECO:0000259" key="2">
    <source>
        <dbReference type="Pfam" id="PF11738"/>
    </source>
</evidence>
<keyword evidence="1" id="KW-0732">Signal</keyword>
<dbReference type="OrthoDB" id="95211at2"/>
<feature type="chain" id="PRO_5021833301" description="DUF3298 domain-containing protein" evidence="1">
    <location>
        <begin position="20"/>
        <end position="219"/>
    </location>
</feature>
<protein>
    <recommendedName>
        <fullName evidence="2">DUF3298 domain-containing protein</fullName>
    </recommendedName>
</protein>
<dbReference type="Proteomes" id="UP000321944">
    <property type="component" value="Chromosome"/>
</dbReference>
<dbReference type="AlphaFoldDB" id="A0A510KR28"/>
<sequence length="219" mass="24717">MKKLTLFFMALLVFNVSFAKEKEKIDTTFTFQGYSPTSSSSIKVSPRTKITKNSKISYPSFIGGANSDIVKNMNAIMENFISRYKSTKHVSYSTSYEVTAENSLFLSVLFTINLTDNDTGQKTVLHNAISYNLKSGKQLQLKDLFVDGFNSELTDVVNSRFKQFGLPQIDKLDDIDRQQSFYLENDALVLIFNKGEASNFADGEVYIPFLLTDLIGLLR</sequence>
<accession>A0A510KR28</accession>
<evidence type="ECO:0000313" key="4">
    <source>
        <dbReference type="Proteomes" id="UP000321944"/>
    </source>
</evidence>
<feature type="signal peptide" evidence="1">
    <location>
        <begin position="1"/>
        <end position="19"/>
    </location>
</feature>
<dbReference type="InterPro" id="IPR037126">
    <property type="entry name" value="PdaC/RsiV-like_sf"/>
</dbReference>
<dbReference type="Gene3D" id="3.90.640.20">
    <property type="entry name" value="Heat-shock cognate protein, ATPase"/>
    <property type="match status" value="1"/>
</dbReference>
<evidence type="ECO:0000313" key="3">
    <source>
        <dbReference type="EMBL" id="BBM54198.1"/>
    </source>
</evidence>
<dbReference type="EMBL" id="AP019841">
    <property type="protein sequence ID" value="BBM54198.1"/>
    <property type="molecule type" value="Genomic_DNA"/>
</dbReference>
<evidence type="ECO:0000256" key="1">
    <source>
        <dbReference type="SAM" id="SignalP"/>
    </source>
</evidence>
<organism evidence="3 4">
    <name type="scientific">Leptotrichia wadei</name>
    <dbReference type="NCBI Taxonomy" id="157687"/>
    <lineage>
        <taxon>Bacteria</taxon>
        <taxon>Fusobacteriati</taxon>
        <taxon>Fusobacteriota</taxon>
        <taxon>Fusobacteriia</taxon>
        <taxon>Fusobacteriales</taxon>
        <taxon>Leptotrichiaceae</taxon>
        <taxon>Leptotrichia</taxon>
    </lineage>
</organism>
<dbReference type="Pfam" id="PF11738">
    <property type="entry name" value="DUF3298"/>
    <property type="match status" value="1"/>
</dbReference>
<name>A0A510KR28_9FUSO</name>
<proteinExistence type="predicted"/>
<gene>
    <name evidence="3" type="ORF">JMUB3936_0478</name>
</gene>